<comment type="caution">
    <text evidence="1">The sequence shown here is derived from an EMBL/GenBank/DDBJ whole genome shotgun (WGS) entry which is preliminary data.</text>
</comment>
<protein>
    <submittedName>
        <fullName evidence="1">Uncharacterized protein</fullName>
    </submittedName>
</protein>
<accession>A0AC61S922</accession>
<dbReference type="EMBL" id="QYBA01000243">
    <property type="protein sequence ID" value="TKY91193.1"/>
    <property type="molecule type" value="Genomic_DNA"/>
</dbReference>
<evidence type="ECO:0000313" key="1">
    <source>
        <dbReference type="EMBL" id="TKY91193.1"/>
    </source>
</evidence>
<evidence type="ECO:0000313" key="2">
    <source>
        <dbReference type="Proteomes" id="UP000315423"/>
    </source>
</evidence>
<name>A0AC61S922_9EURY</name>
<organism evidence="1 2">
    <name type="scientific">Candidatus Methanomarinus sp</name>
    <dbReference type="NCBI Taxonomy" id="3386244"/>
    <lineage>
        <taxon>Archaea</taxon>
        <taxon>Methanobacteriati</taxon>
        <taxon>Methanobacteriota</taxon>
        <taxon>Stenosarchaea group</taxon>
        <taxon>Methanomicrobia</taxon>
        <taxon>Methanosarcinales</taxon>
        <taxon>ANME-2 cluster</taxon>
        <taxon>Candidatus Methanocomedenaceae</taxon>
        <taxon>Candidatus Methanomarinus</taxon>
    </lineage>
</organism>
<gene>
    <name evidence="1" type="ORF">C5S46_07105</name>
</gene>
<dbReference type="Proteomes" id="UP000315423">
    <property type="component" value="Unassembled WGS sequence"/>
</dbReference>
<proteinExistence type="predicted"/>
<reference evidence="1" key="1">
    <citation type="submission" date="2018-09" db="EMBL/GenBank/DDBJ databases">
        <title>A genomic encyclopedia of anaerobic methanotrophic archaea.</title>
        <authorList>
            <person name="Skennerton C.T."/>
            <person name="Chadwick G.L."/>
            <person name="Laso-Perez R."/>
            <person name="Leu A.O."/>
            <person name="Speth D.R."/>
            <person name="Yu H."/>
            <person name="Morgan-Lang C."/>
            <person name="Hatzenpichler R."/>
            <person name="Goudeau D."/>
            <person name="Malmstrom R."/>
            <person name="Woyke T."/>
            <person name="Hallam S."/>
            <person name="Tyson G.W."/>
            <person name="Wegener G."/>
            <person name="Boetius A."/>
            <person name="Orphan V.J."/>
        </authorList>
    </citation>
    <scope>NUCLEOTIDE SEQUENCE</scope>
    <source>
        <strain evidence="1">CONS3730D10UFb2</strain>
    </source>
</reference>
<sequence length="174" mass="19851">MKWWGLDLGQPGRDNFILSLFFFFFSTNLKLMYQQLILFMILSNNIGRSGVVGLIILITAIMYLGSLKWLFNFWLNNEAYSQGFLIPIISAVLIWKKRDVSHGEKKSKSPVLFIISLIIYITGLITGAIFITTISLIPLIFEIILLLKGMYALKAVAFPILGGLRCMRRINIKQ</sequence>